<evidence type="ECO:0000256" key="1">
    <source>
        <dbReference type="SAM" id="Coils"/>
    </source>
</evidence>
<accession>A0A9X8UHE9</accession>
<gene>
    <name evidence="4" type="ORF">EDD78_11172</name>
</gene>
<dbReference type="CDD" id="cd00338">
    <property type="entry name" value="Ser_Recombinase"/>
    <property type="match status" value="1"/>
</dbReference>
<dbReference type="InterPro" id="IPR006119">
    <property type="entry name" value="Resolv_N"/>
</dbReference>
<dbReference type="SUPFAM" id="SSF53041">
    <property type="entry name" value="Resolvase-like"/>
    <property type="match status" value="1"/>
</dbReference>
<dbReference type="RefSeq" id="WP_132085050.1">
    <property type="nucleotide sequence ID" value="NZ_SLUK01000011.1"/>
</dbReference>
<dbReference type="Pfam" id="PF07508">
    <property type="entry name" value="Recombinase"/>
    <property type="match status" value="1"/>
</dbReference>
<feature type="region of interest" description="Disordered" evidence="2">
    <location>
        <begin position="526"/>
        <end position="546"/>
    </location>
</feature>
<evidence type="ECO:0000259" key="3">
    <source>
        <dbReference type="PROSITE" id="PS51737"/>
    </source>
</evidence>
<proteinExistence type="predicted"/>
<dbReference type="InterPro" id="IPR050639">
    <property type="entry name" value="SSR_resolvase"/>
</dbReference>
<dbReference type="InterPro" id="IPR025827">
    <property type="entry name" value="Zn_ribbon_recom_dom"/>
</dbReference>
<dbReference type="PROSITE" id="PS51737">
    <property type="entry name" value="RECOMBINASE_DNA_BIND"/>
    <property type="match status" value="1"/>
</dbReference>
<sequence length="546" mass="63288">MENKKKRVYCLYRVSTKGQVEKNDIPMQKECCRAFAQQNDWEIVREFSEKGVSGFKVSAKNRDAIIEIQQDAIKKKFDILLVFMFDRLGRKDDETPFVVEWFDHNGIEVWSTQEGRQRFDNHVDKLINYIRFWQASGESIKTGIRTKTRLDQIVKEGRWRGGTPPYGYKLVKKGKYNKKGHEVYDIAIEPGEAKVVKLIFEKYVNEGYGAQRLEKFLLQQRIFNRKGENFTNTTLIKMIQNPAYTGILRNGESKSEIFPDLQIIRSELFRQAQAIRKDRAMKHSDIPFNSKGKSLLPGKVYCGHCGSKLVLTTSGGRAVQEGERPEPRLRYQCHYKVRHPQSCDGQSGYEAKKLDSMVDEAVRLLFARIKAVPAKSFISRQLDRQLSQNEERLKRVRKENAKASVELESYKSEVLKVIQGTSSFSRELLGELIEKSEKQVQETRTKIEEIEKTAADLAGAMAKADEQYHQVLDWSELYDKSTTEAKKMILAQLIDRVTIKKGYQLDIAFSVSYEQFMEVCKTREKKAQIEQEQPTPKKKKNLEMVR</sequence>
<dbReference type="Gene3D" id="3.90.1750.20">
    <property type="entry name" value="Putative Large Serine Recombinase, Chain B, Domain 2"/>
    <property type="match status" value="1"/>
</dbReference>
<reference evidence="4 5" key="1">
    <citation type="submission" date="2019-03" db="EMBL/GenBank/DDBJ databases">
        <title>Genomic Encyclopedia of Type Strains, Phase IV (KMG-IV): sequencing the most valuable type-strain genomes for metagenomic binning, comparative biology and taxonomic classification.</title>
        <authorList>
            <person name="Goeker M."/>
        </authorList>
    </citation>
    <scope>NUCLEOTIDE SEQUENCE [LARGE SCALE GENOMIC DNA]</scope>
    <source>
        <strain evidence="4 5">DSM 100433</strain>
    </source>
</reference>
<dbReference type="Proteomes" id="UP000294682">
    <property type="component" value="Unassembled WGS sequence"/>
</dbReference>
<feature type="coiled-coil region" evidence="1">
    <location>
        <begin position="379"/>
        <end position="467"/>
    </location>
</feature>
<dbReference type="Gene3D" id="3.40.50.1390">
    <property type="entry name" value="Resolvase, N-terminal catalytic domain"/>
    <property type="match status" value="1"/>
</dbReference>
<comment type="caution">
    <text evidence="4">The sequence shown here is derived from an EMBL/GenBank/DDBJ whole genome shotgun (WGS) entry which is preliminary data.</text>
</comment>
<dbReference type="PANTHER" id="PTHR30461">
    <property type="entry name" value="DNA-INVERTASE FROM LAMBDOID PROPHAGE"/>
    <property type="match status" value="1"/>
</dbReference>
<dbReference type="InterPro" id="IPR038109">
    <property type="entry name" value="DNA_bind_recomb_sf"/>
</dbReference>
<dbReference type="AlphaFoldDB" id="A0A9X8UHE9"/>
<feature type="domain" description="Recombinase" evidence="3">
    <location>
        <begin position="165"/>
        <end position="282"/>
    </location>
</feature>
<keyword evidence="1" id="KW-0175">Coiled coil</keyword>
<dbReference type="Pfam" id="PF13408">
    <property type="entry name" value="Zn_ribbon_recom"/>
    <property type="match status" value="1"/>
</dbReference>
<dbReference type="GO" id="GO:0003677">
    <property type="term" value="F:DNA binding"/>
    <property type="evidence" value="ECO:0007669"/>
    <property type="project" value="InterPro"/>
</dbReference>
<dbReference type="InterPro" id="IPR036162">
    <property type="entry name" value="Resolvase-like_N_sf"/>
</dbReference>
<dbReference type="PANTHER" id="PTHR30461:SF23">
    <property type="entry name" value="DNA RECOMBINASE-RELATED"/>
    <property type="match status" value="1"/>
</dbReference>
<evidence type="ECO:0000313" key="4">
    <source>
        <dbReference type="EMBL" id="TCL42306.1"/>
    </source>
</evidence>
<evidence type="ECO:0000256" key="2">
    <source>
        <dbReference type="SAM" id="MobiDB-lite"/>
    </source>
</evidence>
<dbReference type="SMART" id="SM00857">
    <property type="entry name" value="Resolvase"/>
    <property type="match status" value="1"/>
</dbReference>
<protein>
    <submittedName>
        <fullName evidence="4">DNA invertase Pin-like site-specific DNA recombinase</fullName>
    </submittedName>
</protein>
<name>A0A9X8UHE9_9FIRM</name>
<keyword evidence="5" id="KW-1185">Reference proteome</keyword>
<dbReference type="InterPro" id="IPR011109">
    <property type="entry name" value="DNA_bind_recombinase_dom"/>
</dbReference>
<dbReference type="EMBL" id="SLUK01000011">
    <property type="protein sequence ID" value="TCL42306.1"/>
    <property type="molecule type" value="Genomic_DNA"/>
</dbReference>
<evidence type="ECO:0000313" key="5">
    <source>
        <dbReference type="Proteomes" id="UP000294682"/>
    </source>
</evidence>
<organism evidence="4 5">
    <name type="scientific">Harryflintia acetispora</name>
    <dbReference type="NCBI Taxonomy" id="1849041"/>
    <lineage>
        <taxon>Bacteria</taxon>
        <taxon>Bacillati</taxon>
        <taxon>Bacillota</taxon>
        <taxon>Clostridia</taxon>
        <taxon>Eubacteriales</taxon>
        <taxon>Oscillospiraceae</taxon>
        <taxon>Harryflintia</taxon>
    </lineage>
</organism>
<dbReference type="Pfam" id="PF00239">
    <property type="entry name" value="Resolvase"/>
    <property type="match status" value="1"/>
</dbReference>
<dbReference type="GO" id="GO:0000150">
    <property type="term" value="F:DNA strand exchange activity"/>
    <property type="evidence" value="ECO:0007669"/>
    <property type="project" value="InterPro"/>
</dbReference>